<dbReference type="OrthoDB" id="242474at2157"/>
<dbReference type="Proteomes" id="UP000324021">
    <property type="component" value="Unassembled WGS sequence"/>
</dbReference>
<reference evidence="4 5" key="2">
    <citation type="submission" date="2016-10" db="EMBL/GenBank/DDBJ databases">
        <authorList>
            <person name="Varghese N."/>
            <person name="Submissions S."/>
        </authorList>
    </citation>
    <scope>NUCLEOTIDE SEQUENCE [LARGE SCALE GENOMIC DNA]</scope>
    <source>
        <strain evidence="2 5">CDM_1</strain>
        <strain evidence="4">CDM_6</strain>
    </source>
</reference>
<name>A0A1G6JR87_9EURY</name>
<dbReference type="AlphaFoldDB" id="A0A1G6JR87"/>
<dbReference type="EMBL" id="FOIC01000001">
    <property type="protein sequence ID" value="SES68925.1"/>
    <property type="molecule type" value="Genomic_DNA"/>
</dbReference>
<keyword evidence="4" id="KW-1185">Reference proteome</keyword>
<feature type="transmembrane region" description="Helical" evidence="1">
    <location>
        <begin position="323"/>
        <end position="342"/>
    </location>
</feature>
<protein>
    <submittedName>
        <fullName evidence="2">Uncharacterized protein</fullName>
    </submittedName>
</protein>
<evidence type="ECO:0000313" key="3">
    <source>
        <dbReference type="EMBL" id="SES68925.1"/>
    </source>
</evidence>
<feature type="transmembrane region" description="Helical" evidence="1">
    <location>
        <begin position="348"/>
        <end position="367"/>
    </location>
</feature>
<feature type="transmembrane region" description="Helical" evidence="1">
    <location>
        <begin position="230"/>
        <end position="249"/>
    </location>
</feature>
<evidence type="ECO:0000256" key="1">
    <source>
        <dbReference type="SAM" id="Phobius"/>
    </source>
</evidence>
<organism evidence="2 5">
    <name type="scientific">Natrinema hispanicum</name>
    <dbReference type="NCBI Taxonomy" id="392421"/>
    <lineage>
        <taxon>Archaea</taxon>
        <taxon>Methanobacteriati</taxon>
        <taxon>Methanobacteriota</taxon>
        <taxon>Stenosarchaea group</taxon>
        <taxon>Halobacteria</taxon>
        <taxon>Halobacteriales</taxon>
        <taxon>Natrialbaceae</taxon>
        <taxon>Natrinema</taxon>
    </lineage>
</organism>
<feature type="transmembrane region" description="Helical" evidence="1">
    <location>
        <begin position="261"/>
        <end position="282"/>
    </location>
</feature>
<feature type="transmembrane region" description="Helical" evidence="1">
    <location>
        <begin position="399"/>
        <end position="425"/>
    </location>
</feature>
<keyword evidence="1" id="KW-0472">Membrane</keyword>
<gene>
    <name evidence="3" type="ORF">SAMN04488694_101127</name>
    <name evidence="2" type="ORF">SAMN05192552_1002127</name>
</gene>
<evidence type="ECO:0000313" key="4">
    <source>
        <dbReference type="Proteomes" id="UP000199320"/>
    </source>
</evidence>
<evidence type="ECO:0000313" key="2">
    <source>
        <dbReference type="EMBL" id="SDC21272.1"/>
    </source>
</evidence>
<dbReference type="Proteomes" id="UP000199320">
    <property type="component" value="Unassembled WGS sequence"/>
</dbReference>
<feature type="transmembrane region" description="Helical" evidence="1">
    <location>
        <begin position="374"/>
        <end position="393"/>
    </location>
</feature>
<dbReference type="EMBL" id="FMZP01000002">
    <property type="protein sequence ID" value="SDC21272.1"/>
    <property type="molecule type" value="Genomic_DNA"/>
</dbReference>
<reference evidence="3" key="1">
    <citation type="submission" date="2016-10" db="EMBL/GenBank/DDBJ databases">
        <authorList>
            <person name="de Groot N.N."/>
        </authorList>
    </citation>
    <scope>NUCLEOTIDE SEQUENCE [LARGE SCALE GENOMIC DNA]</scope>
    <source>
        <strain evidence="3">CDM_6</strain>
    </source>
</reference>
<keyword evidence="1" id="KW-0812">Transmembrane</keyword>
<keyword evidence="1" id="KW-1133">Transmembrane helix</keyword>
<proteinExistence type="predicted"/>
<feature type="transmembrane region" description="Helical" evidence="1">
    <location>
        <begin position="294"/>
        <end position="311"/>
    </location>
</feature>
<sequence>MRTAHLVLALCCVSVGLAGVPAVSGAPPPSQLCGVCGPGVANTAQIDGATGHGTLDVYVTETGDSQWHARVPVTAAAADRYQTNVTALEAAVDDAWARYHVADGDVRAVETTLEDDTVVVNYTVEDVARRGVDDTWIVDYFATGTSPTRYQLVADRMTVHTPDGTEITNNIPAATVDGNTATWTNETGDEWDSDFDDQTYITYGGDGFLDTARGYATIGLEIGPTALSHGVRGGLIPAVSIALVGVVIGRTERGYARVDAATLEQVIVTVGVIGAGGFLVTSAVSTSAGPTPDAVALASLGVGYALLGIAARRLGSQLGTRGLAGLAVLAAITTAGITVLLVGPPVYASPFCLGLATALCLPIGHAFARGRTPIALIAVAALTPIAAIAVTSPHPVSGYGVALFSLLFLPWAVSVATFGYPLALLGRHLALDD</sequence>
<dbReference type="RefSeq" id="WP_092929033.1">
    <property type="nucleotide sequence ID" value="NZ_FMZP01000002.1"/>
</dbReference>
<evidence type="ECO:0000313" key="5">
    <source>
        <dbReference type="Proteomes" id="UP000324021"/>
    </source>
</evidence>
<accession>A0A1G6JR87</accession>